<dbReference type="InterPro" id="IPR014030">
    <property type="entry name" value="Ketoacyl_synth_N"/>
</dbReference>
<dbReference type="InterPro" id="IPR001227">
    <property type="entry name" value="Ac_transferase_dom_sf"/>
</dbReference>
<dbReference type="InterPro" id="IPR014031">
    <property type="entry name" value="Ketoacyl_synth_C"/>
</dbReference>
<dbReference type="SMART" id="SM01294">
    <property type="entry name" value="PKS_PP_betabranch"/>
    <property type="match status" value="1"/>
</dbReference>
<keyword evidence="2" id="KW-0597">Phosphoprotein</keyword>
<keyword evidence="1" id="KW-0596">Phosphopantetheine</keyword>
<dbReference type="InterPro" id="IPR013968">
    <property type="entry name" value="PKS_KR"/>
</dbReference>
<feature type="region of interest" description="N-terminal hotdog fold" evidence="6">
    <location>
        <begin position="926"/>
        <end position="1048"/>
    </location>
</feature>
<dbReference type="InterPro" id="IPR016036">
    <property type="entry name" value="Malonyl_transacylase_ACP-bd"/>
</dbReference>
<dbReference type="InterPro" id="IPR020807">
    <property type="entry name" value="PKS_DH"/>
</dbReference>
<evidence type="ECO:0000259" key="7">
    <source>
        <dbReference type="PROSITE" id="PS50075"/>
    </source>
</evidence>
<dbReference type="CDD" id="cd00833">
    <property type="entry name" value="PKS"/>
    <property type="match status" value="1"/>
</dbReference>
<accession>A0ABU5YEU2</accession>
<dbReference type="Gene3D" id="1.10.1200.10">
    <property type="entry name" value="ACP-like"/>
    <property type="match status" value="1"/>
</dbReference>
<dbReference type="SMART" id="SM00823">
    <property type="entry name" value="PKS_PP"/>
    <property type="match status" value="1"/>
</dbReference>
<dbReference type="InterPro" id="IPR018201">
    <property type="entry name" value="Ketoacyl_synth_AS"/>
</dbReference>
<evidence type="ECO:0000313" key="11">
    <source>
        <dbReference type="Proteomes" id="UP001299046"/>
    </source>
</evidence>
<dbReference type="Pfam" id="PF08659">
    <property type="entry name" value="KR"/>
    <property type="match status" value="1"/>
</dbReference>
<dbReference type="InterPro" id="IPR050091">
    <property type="entry name" value="PKS_NRPS_Biosynth_Enz"/>
</dbReference>
<dbReference type="PANTHER" id="PTHR43775">
    <property type="entry name" value="FATTY ACID SYNTHASE"/>
    <property type="match status" value="1"/>
</dbReference>
<dbReference type="SMART" id="SM00827">
    <property type="entry name" value="PKS_AT"/>
    <property type="match status" value="1"/>
</dbReference>
<organism evidence="10 11">
    <name type="scientific">[Mycobacterium] zoologicum</name>
    <dbReference type="NCBI Taxonomy" id="2872311"/>
    <lineage>
        <taxon>Bacteria</taxon>
        <taxon>Bacillati</taxon>
        <taxon>Actinomycetota</taxon>
        <taxon>Actinomycetes</taxon>
        <taxon>Mycobacteriales</taxon>
        <taxon>Mycobacteriaceae</taxon>
        <taxon>Mycolicibacter</taxon>
    </lineage>
</organism>
<protein>
    <submittedName>
        <fullName evidence="10">Type I polyketide synthase</fullName>
    </submittedName>
</protein>
<dbReference type="InterPro" id="IPR049552">
    <property type="entry name" value="PKS_DH_N"/>
</dbReference>
<dbReference type="Pfam" id="PF14765">
    <property type="entry name" value="PS-DH"/>
    <property type="match status" value="1"/>
</dbReference>
<dbReference type="SMART" id="SM00826">
    <property type="entry name" value="PKS_DH"/>
    <property type="match status" value="1"/>
</dbReference>
<feature type="domain" description="Carrier" evidence="7">
    <location>
        <begin position="1666"/>
        <end position="1743"/>
    </location>
</feature>
<dbReference type="Pfam" id="PF00550">
    <property type="entry name" value="PP-binding"/>
    <property type="match status" value="1"/>
</dbReference>
<evidence type="ECO:0000256" key="1">
    <source>
        <dbReference type="ARBA" id="ARBA00022450"/>
    </source>
</evidence>
<feature type="domain" description="Ketosynthase family 3 (KS3)" evidence="8">
    <location>
        <begin position="40"/>
        <end position="468"/>
    </location>
</feature>
<dbReference type="InterPro" id="IPR036291">
    <property type="entry name" value="NAD(P)-bd_dom_sf"/>
</dbReference>
<reference evidence="10 11" key="1">
    <citation type="submission" date="2023-12" db="EMBL/GenBank/DDBJ databases">
        <title>Description of new species of Mycobacterium terrae complex isolated from sewage at the Sao Paulo Zoological Park Foundation in Brazil.</title>
        <authorList>
            <person name="Romagnoli C.L."/>
            <person name="Conceicao E.C."/>
            <person name="Machado E."/>
            <person name="Barreto L.B.P.F."/>
            <person name="Sharma A."/>
            <person name="Silva N.M."/>
            <person name="Marques L.E."/>
            <person name="Juliana M.A."/>
            <person name="Lourenco M.C.S."/>
            <person name="Digiampietri L.A."/>
            <person name="Suffys P.N."/>
            <person name="Viana-Niero C."/>
        </authorList>
    </citation>
    <scope>NUCLEOTIDE SEQUENCE [LARGE SCALE GENOMIC DNA]</scope>
    <source>
        <strain evidence="10 11">MYC123</strain>
    </source>
</reference>
<evidence type="ECO:0000256" key="4">
    <source>
        <dbReference type="ARBA" id="ARBA00022857"/>
    </source>
</evidence>
<dbReference type="InterPro" id="IPR049551">
    <property type="entry name" value="PKS_DH_C"/>
</dbReference>
<dbReference type="InterPro" id="IPR009081">
    <property type="entry name" value="PP-bd_ACP"/>
</dbReference>
<feature type="domain" description="PKS/mFAS DH" evidence="9">
    <location>
        <begin position="926"/>
        <end position="1199"/>
    </location>
</feature>
<evidence type="ECO:0000256" key="6">
    <source>
        <dbReference type="PROSITE-ProRule" id="PRU01363"/>
    </source>
</evidence>
<dbReference type="InterPro" id="IPR016035">
    <property type="entry name" value="Acyl_Trfase/lysoPLipase"/>
</dbReference>
<evidence type="ECO:0000259" key="9">
    <source>
        <dbReference type="PROSITE" id="PS52019"/>
    </source>
</evidence>
<dbReference type="PROSITE" id="PS50075">
    <property type="entry name" value="CARRIER"/>
    <property type="match status" value="1"/>
</dbReference>
<dbReference type="InterPro" id="IPR032821">
    <property type="entry name" value="PKS_assoc"/>
</dbReference>
<dbReference type="InterPro" id="IPR036736">
    <property type="entry name" value="ACP-like_sf"/>
</dbReference>
<dbReference type="Gene3D" id="3.10.129.110">
    <property type="entry name" value="Polyketide synthase dehydratase"/>
    <property type="match status" value="1"/>
</dbReference>
<keyword evidence="5" id="KW-0511">Multifunctional enzyme</keyword>
<dbReference type="InterPro" id="IPR006162">
    <property type="entry name" value="Ppantetheine_attach_site"/>
</dbReference>
<dbReference type="Pfam" id="PF16197">
    <property type="entry name" value="KAsynt_C_assoc"/>
    <property type="match status" value="1"/>
</dbReference>
<keyword evidence="11" id="KW-1185">Reference proteome</keyword>
<dbReference type="Pfam" id="PF00109">
    <property type="entry name" value="ketoacyl-synt"/>
    <property type="match status" value="1"/>
</dbReference>
<dbReference type="Proteomes" id="UP001299046">
    <property type="component" value="Unassembled WGS sequence"/>
</dbReference>
<dbReference type="Pfam" id="PF21089">
    <property type="entry name" value="PKS_DH_N"/>
    <property type="match status" value="1"/>
</dbReference>
<dbReference type="SUPFAM" id="SSF51735">
    <property type="entry name" value="NAD(P)-binding Rossmann-fold domains"/>
    <property type="match status" value="2"/>
</dbReference>
<dbReference type="EMBL" id="JAYJJT010000002">
    <property type="protein sequence ID" value="MEB3048573.1"/>
    <property type="molecule type" value="Genomic_DNA"/>
</dbReference>
<dbReference type="PROSITE" id="PS52004">
    <property type="entry name" value="KS3_2"/>
    <property type="match status" value="1"/>
</dbReference>
<dbReference type="InterPro" id="IPR049900">
    <property type="entry name" value="PKS_mFAS_DH"/>
</dbReference>
<evidence type="ECO:0000313" key="10">
    <source>
        <dbReference type="EMBL" id="MEB3048573.1"/>
    </source>
</evidence>
<keyword evidence="3" id="KW-0808">Transferase</keyword>
<name>A0ABU5YEU2_9MYCO</name>
<feature type="active site" description="Proton acceptor; for dehydratase activity" evidence="6">
    <location>
        <position position="959"/>
    </location>
</feature>
<feature type="active site" description="Proton donor; for dehydratase activity" evidence="6">
    <location>
        <position position="1118"/>
    </location>
</feature>
<evidence type="ECO:0000256" key="2">
    <source>
        <dbReference type="ARBA" id="ARBA00022553"/>
    </source>
</evidence>
<dbReference type="Gene3D" id="3.40.47.10">
    <property type="match status" value="1"/>
</dbReference>
<feature type="region of interest" description="C-terminal hotdog fold" evidence="6">
    <location>
        <begin position="1061"/>
        <end position="1199"/>
    </location>
</feature>
<dbReference type="Pfam" id="PF00698">
    <property type="entry name" value="Acyl_transf_1"/>
    <property type="match status" value="1"/>
</dbReference>
<dbReference type="PROSITE" id="PS00012">
    <property type="entry name" value="PHOSPHOPANTETHEINE"/>
    <property type="match status" value="1"/>
</dbReference>
<dbReference type="RefSeq" id="WP_224860503.1">
    <property type="nucleotide sequence ID" value="NZ_JAYJJT010000002.1"/>
</dbReference>
<dbReference type="PANTHER" id="PTHR43775:SF37">
    <property type="entry name" value="SI:DKEY-61P9.11"/>
    <property type="match status" value="1"/>
</dbReference>
<sequence length="1785" mass="187195">MSEKSVTPAGGPDRRAIFADALRKIDDLTERLAVAEAGDTEPIAVVGMGCRLPGGVDGPAAFWQLLCDEGSGIVRVPADRWDADAFFSSDHSVPGTICSREGGFLSSWQPAEFDAEFFGISPREADAMDPQQRLLMEVAWEALEHAGITKDAIRGTQTGVFVGLTTNDYALAAVEALGQRDADPYLSFGNAPNFAAGRLSYFLGVHGPAMMVDTACSSSLVSIHLACASLRRRESDQALAAGVNLMLTPQNSIATSRWGMLAPDGQCKTFDAGADGYVRGEGAGVVVLKRLSDAQRDGDRVLAVVSGSAVNQDGPSSGQTVPSGPAQQKVVRAAMASARLEPGDVDYVEAHGTGTALGDPIELDALAAVFGERGGSAPLVLGSVKTNLGHLESASGVAGFIKTVLSVQHGFIPRHLNFSQLTPNAGVGAWNFVVAGQSMDWPAVSRPRRAGVSSFGVSGTNAHVIVEQAPVTEAVAAEVLPEPVVSTLLVSGKSPARIAATAGALAAWMQTDGAEATLGDIAHALNHHRTRHQKFATVAARDREQAIAGLTALAAGESAPGVVEPAAVLPGRGTVFVFSGQGSHWAGMGRRLLADEPVFAAAVDELEPVFAQRVGFSLREVIAQGAEISGDAQVQPVIMGLQLALAALWRSYGVVPDAVIGHSMGEVSAAVVAGALTVEQGLGLIAVRSSLMSRQAGQGAVALLELDSQATRELLAGYPGVEVAGFLSPRQTVVAGSPDGVDAVIAAVAGQELFARRVNMEVASHTAFMDPILDELRGALADLVPSVPQIPFISTTVDPTGPTPVLDAQYWADNVRRPALVSQAITKAAEAYGTFIEISPHPILTHTIDENLEAVAHCSVATLVRDCDDTVVFHEHLNAAHPVSPRDLPHPSGSYPVLPATPWRHTHHWLNTENAVTAAESAPRTGVLLGTHIKIGSTPTVHLWQARLSPETKPYPGGHRNNGVELVPASVLLKTLSDAAIEVCGRPGVSDIRFEHPIIVDRPRSVQVVADAESIAISSRAVSSNAGGDDARWIRHLSARIAAAGDIDSFGEGATRKNGHAGTHFDDEAVTSLWLTWGSEGRPFDWSLSSGRTTQAELLADIELAAGTDRSATAALLDAALHIARLVDRDNPELMVPAAIGSIHLGEPPADNRAGVVVHRRDGGENELVIDIAVTTADGTRCVDIRGLRYTALGTAAPTDDPTSIAHAIDWQPWDAAPENPDQPGTLTVVGDGAAAEALRDGLVAAGHRDVDIAQAQTVLYVADADRAGESDLDATSRLAREVADLVTQLAERDDHPPALWIITQGVHEAASDAAVRQSSLWGMAGVIRAEQPQLCGGLIDLPSDNTADLAANAAALSGVLRTPAKTILVLRDGTFLTTAFTPLSGPPGREPMVCQPDSAYLVTGGMGALGLLMAGWLVDRGARRLVLAGRTGLPPRRDWDAATLDAGVRQKITAIRALERRGVSVELAALDIGSRDAVAELIARRDEAGSPQIRGIIHAAGITEGQLLTEFDDERLRDTMWPKVAGAQVLHELFPPGSLEFYFMTAAAGAVFGVPGQGAYASANAYLDGLARARHQRGCHSVSLDWVAWKGLGFGAEAHVVLHELERMGSRAITPAEAFAAWDHVEHYDVAQAVMVPLPREGEPGAADGIAAGPSRDWAQLAPDEILSELEIGLRSILAHELRMPEAELQLDRPFAEMGLNSVMAMAVRRDIEQLVGLELSATMLWNHPTTAALAAHLTGKLLPEGASVDGSAAANGQASESADSVLNELFDSVESASAGWDGI</sequence>
<dbReference type="InterPro" id="IPR042104">
    <property type="entry name" value="PKS_dehydratase_sf"/>
</dbReference>
<dbReference type="Pfam" id="PF02801">
    <property type="entry name" value="Ketoacyl-synt_C"/>
    <property type="match status" value="1"/>
</dbReference>
<dbReference type="SUPFAM" id="SSF55048">
    <property type="entry name" value="Probable ACP-binding domain of malonyl-CoA ACP transacylase"/>
    <property type="match status" value="1"/>
</dbReference>
<dbReference type="PROSITE" id="PS52019">
    <property type="entry name" value="PKS_MFAS_DH"/>
    <property type="match status" value="1"/>
</dbReference>
<dbReference type="InterPro" id="IPR057326">
    <property type="entry name" value="KR_dom"/>
</dbReference>
<keyword evidence="4" id="KW-0521">NADP</keyword>
<dbReference type="Gene3D" id="3.40.50.720">
    <property type="entry name" value="NAD(P)-binding Rossmann-like Domain"/>
    <property type="match status" value="1"/>
</dbReference>
<dbReference type="InterPro" id="IPR014043">
    <property type="entry name" value="Acyl_transferase_dom"/>
</dbReference>
<evidence type="ECO:0000256" key="3">
    <source>
        <dbReference type="ARBA" id="ARBA00022679"/>
    </source>
</evidence>
<comment type="caution">
    <text evidence="10">The sequence shown here is derived from an EMBL/GenBank/DDBJ whole genome shotgun (WGS) entry which is preliminary data.</text>
</comment>
<evidence type="ECO:0000256" key="5">
    <source>
        <dbReference type="ARBA" id="ARBA00023268"/>
    </source>
</evidence>
<dbReference type="SUPFAM" id="SSF52151">
    <property type="entry name" value="FabD/lysophospholipase-like"/>
    <property type="match status" value="1"/>
</dbReference>
<dbReference type="InterPro" id="IPR016039">
    <property type="entry name" value="Thiolase-like"/>
</dbReference>
<dbReference type="InterPro" id="IPR020841">
    <property type="entry name" value="PKS_Beta-ketoAc_synthase_dom"/>
</dbReference>
<dbReference type="SMART" id="SM00822">
    <property type="entry name" value="PKS_KR"/>
    <property type="match status" value="1"/>
</dbReference>
<gene>
    <name evidence="10" type="ORF">KV112_02285</name>
</gene>
<evidence type="ECO:0000259" key="8">
    <source>
        <dbReference type="PROSITE" id="PS52004"/>
    </source>
</evidence>
<dbReference type="Gene3D" id="3.40.366.10">
    <property type="entry name" value="Malonyl-Coenzyme A Acyl Carrier Protein, domain 2"/>
    <property type="match status" value="1"/>
</dbReference>
<dbReference type="SMART" id="SM00825">
    <property type="entry name" value="PKS_KS"/>
    <property type="match status" value="1"/>
</dbReference>
<dbReference type="SUPFAM" id="SSF53901">
    <property type="entry name" value="Thiolase-like"/>
    <property type="match status" value="1"/>
</dbReference>
<proteinExistence type="predicted"/>
<dbReference type="InterPro" id="IPR020806">
    <property type="entry name" value="PKS_PP-bd"/>
</dbReference>
<dbReference type="SUPFAM" id="SSF47336">
    <property type="entry name" value="ACP-like"/>
    <property type="match status" value="1"/>
</dbReference>
<dbReference type="Gene3D" id="3.30.70.250">
    <property type="entry name" value="Malonyl-CoA ACP transacylase, ACP-binding"/>
    <property type="match status" value="1"/>
</dbReference>
<dbReference type="PROSITE" id="PS00606">
    <property type="entry name" value="KS3_1"/>
    <property type="match status" value="1"/>
</dbReference>